<dbReference type="EMBL" id="GEDG01040161">
    <property type="protein sequence ID" value="JAP06839.1"/>
    <property type="molecule type" value="Transcribed_RNA"/>
</dbReference>
<accession>A0A0V0GGF1</accession>
<feature type="non-terminal residue" evidence="1">
    <location>
        <position position="62"/>
    </location>
</feature>
<sequence>MPVIDQLVGEPPSPSPQIVALMCSNLLQQLVPHLGGLFLLCFDDLACPMTQLLFSRFMIYSS</sequence>
<dbReference type="AlphaFoldDB" id="A0A0V0GGF1"/>
<protein>
    <submittedName>
        <fullName evidence="1">Putative ovule protein</fullName>
    </submittedName>
</protein>
<reference evidence="1" key="1">
    <citation type="submission" date="2015-12" db="EMBL/GenBank/DDBJ databases">
        <title>Gene expression during late stages of embryo sac development: a critical building block for successful pollen-pistil interactions.</title>
        <authorList>
            <person name="Liu Y."/>
            <person name="Joly V."/>
            <person name="Sabar M."/>
            <person name="Matton D.P."/>
        </authorList>
    </citation>
    <scope>NUCLEOTIDE SEQUENCE</scope>
</reference>
<organism evidence="1">
    <name type="scientific">Solanum chacoense</name>
    <name type="common">Chaco potato</name>
    <dbReference type="NCBI Taxonomy" id="4108"/>
    <lineage>
        <taxon>Eukaryota</taxon>
        <taxon>Viridiplantae</taxon>
        <taxon>Streptophyta</taxon>
        <taxon>Embryophyta</taxon>
        <taxon>Tracheophyta</taxon>
        <taxon>Spermatophyta</taxon>
        <taxon>Magnoliopsida</taxon>
        <taxon>eudicotyledons</taxon>
        <taxon>Gunneridae</taxon>
        <taxon>Pentapetalae</taxon>
        <taxon>asterids</taxon>
        <taxon>lamiids</taxon>
        <taxon>Solanales</taxon>
        <taxon>Solanaceae</taxon>
        <taxon>Solanoideae</taxon>
        <taxon>Solaneae</taxon>
        <taxon>Solanum</taxon>
    </lineage>
</organism>
<proteinExistence type="predicted"/>
<evidence type="ECO:0000313" key="1">
    <source>
        <dbReference type="EMBL" id="JAP06839.1"/>
    </source>
</evidence>
<name>A0A0V0GGF1_SOLCH</name>